<keyword evidence="3" id="KW-0378">Hydrolase</keyword>
<dbReference type="AlphaFoldDB" id="A0A2Z7BUM0"/>
<dbReference type="InterPro" id="IPR008380">
    <property type="entry name" value="HAD-SF_hydro_IG_5-nucl"/>
</dbReference>
<keyword evidence="2" id="KW-0479">Metal-binding</keyword>
<feature type="region of interest" description="Disordered" evidence="5">
    <location>
        <begin position="159"/>
        <end position="203"/>
    </location>
</feature>
<dbReference type="Proteomes" id="UP000250235">
    <property type="component" value="Unassembled WGS sequence"/>
</dbReference>
<reference evidence="6 7" key="1">
    <citation type="journal article" date="2015" name="Proc. Natl. Acad. Sci. U.S.A.">
        <title>The resurrection genome of Boea hygrometrica: A blueprint for survival of dehydration.</title>
        <authorList>
            <person name="Xiao L."/>
            <person name="Yang G."/>
            <person name="Zhang L."/>
            <person name="Yang X."/>
            <person name="Zhao S."/>
            <person name="Ji Z."/>
            <person name="Zhou Q."/>
            <person name="Hu M."/>
            <person name="Wang Y."/>
            <person name="Chen M."/>
            <person name="Xu Y."/>
            <person name="Jin H."/>
            <person name="Xiao X."/>
            <person name="Hu G."/>
            <person name="Bao F."/>
            <person name="Hu Y."/>
            <person name="Wan P."/>
            <person name="Li L."/>
            <person name="Deng X."/>
            <person name="Kuang T."/>
            <person name="Xiang C."/>
            <person name="Zhu J.K."/>
            <person name="Oliver M.J."/>
            <person name="He Y."/>
        </authorList>
    </citation>
    <scope>NUCLEOTIDE SEQUENCE [LARGE SCALE GENOMIC DNA]</scope>
    <source>
        <strain evidence="7">cv. XS01</strain>
    </source>
</reference>
<dbReference type="PANTHER" id="PTHR12103:SF22">
    <property type="entry name" value="HAD-SUPERFAMILY HYDROLASE, SUBFAMILY IG, 5'-NUCLEOTIDASE"/>
    <property type="match status" value="1"/>
</dbReference>
<dbReference type="SUPFAM" id="SSF56784">
    <property type="entry name" value="HAD-like"/>
    <property type="match status" value="1"/>
</dbReference>
<dbReference type="EMBL" id="KV001990">
    <property type="protein sequence ID" value="KZV38261.1"/>
    <property type="molecule type" value="Genomic_DNA"/>
</dbReference>
<organism evidence="6 7">
    <name type="scientific">Dorcoceras hygrometricum</name>
    <dbReference type="NCBI Taxonomy" id="472368"/>
    <lineage>
        <taxon>Eukaryota</taxon>
        <taxon>Viridiplantae</taxon>
        <taxon>Streptophyta</taxon>
        <taxon>Embryophyta</taxon>
        <taxon>Tracheophyta</taxon>
        <taxon>Spermatophyta</taxon>
        <taxon>Magnoliopsida</taxon>
        <taxon>eudicotyledons</taxon>
        <taxon>Gunneridae</taxon>
        <taxon>Pentapetalae</taxon>
        <taxon>asterids</taxon>
        <taxon>lamiids</taxon>
        <taxon>Lamiales</taxon>
        <taxon>Gesneriaceae</taxon>
        <taxon>Didymocarpoideae</taxon>
        <taxon>Trichosporeae</taxon>
        <taxon>Loxocarpinae</taxon>
        <taxon>Dorcoceras</taxon>
    </lineage>
</organism>
<feature type="non-terminal residue" evidence="6">
    <location>
        <position position="1"/>
    </location>
</feature>
<protein>
    <submittedName>
        <fullName evidence="6">5'-nucleotidase domain-containing protein 4</fullName>
    </submittedName>
</protein>
<dbReference type="Pfam" id="PF05761">
    <property type="entry name" value="5_nucleotid"/>
    <property type="match status" value="1"/>
</dbReference>
<dbReference type="InterPro" id="IPR036412">
    <property type="entry name" value="HAD-like_sf"/>
</dbReference>
<dbReference type="InterPro" id="IPR023214">
    <property type="entry name" value="HAD_sf"/>
</dbReference>
<proteinExistence type="inferred from homology"/>
<accession>A0A2Z7BUM0</accession>
<keyword evidence="7" id="KW-1185">Reference proteome</keyword>
<feature type="compositionally biased region" description="Polar residues" evidence="5">
    <location>
        <begin position="164"/>
        <end position="175"/>
    </location>
</feature>
<evidence type="ECO:0000256" key="4">
    <source>
        <dbReference type="ARBA" id="ARBA00022842"/>
    </source>
</evidence>
<evidence type="ECO:0000256" key="5">
    <source>
        <dbReference type="SAM" id="MobiDB-lite"/>
    </source>
</evidence>
<comment type="similarity">
    <text evidence="1">Belongs to the 5'(3')-deoxyribonucleotidase family.</text>
</comment>
<evidence type="ECO:0000256" key="3">
    <source>
        <dbReference type="ARBA" id="ARBA00022801"/>
    </source>
</evidence>
<keyword evidence="4" id="KW-0460">Magnesium</keyword>
<gene>
    <name evidence="6" type="ORF">F511_36477</name>
</gene>
<dbReference type="OrthoDB" id="8062037at2759"/>
<dbReference type="Gene3D" id="3.40.50.1000">
    <property type="entry name" value="HAD superfamily/HAD-like"/>
    <property type="match status" value="1"/>
</dbReference>
<sequence length="232" mass="26206">ANSPSLHQRERCNAVVLSWILSSVKEIYSVLVYSTDASSVWADLRMVDRLDEGAIGADIGPLDYKGLYKAVEKALFRAHVEGQLKNEIMSKPELFVEPDPELPLALLDQKEAGKRLLLTNSDYHYTDKMMQHSFNIFLPNDINGRDLFDMSGDHVVRTKKTRNSESGASYTSSNQDVSIDLDVDDEDTHPIGQKAAKRKGKSKVKSDIQGMTVNFNTMCEQFNEYKLEEDRI</sequence>
<name>A0A2Z7BUM0_9LAMI</name>
<dbReference type="GO" id="GO:0046872">
    <property type="term" value="F:metal ion binding"/>
    <property type="evidence" value="ECO:0007669"/>
    <property type="project" value="UniProtKB-KW"/>
</dbReference>
<evidence type="ECO:0000313" key="7">
    <source>
        <dbReference type="Proteomes" id="UP000250235"/>
    </source>
</evidence>
<dbReference type="GO" id="GO:0008253">
    <property type="term" value="F:5'-nucleotidase activity"/>
    <property type="evidence" value="ECO:0007669"/>
    <property type="project" value="TreeGrafter"/>
</dbReference>
<dbReference type="PANTHER" id="PTHR12103">
    <property type="entry name" value="5'-NUCLEOTIDASE DOMAIN-CONTAINING"/>
    <property type="match status" value="1"/>
</dbReference>
<evidence type="ECO:0000256" key="1">
    <source>
        <dbReference type="ARBA" id="ARBA00009589"/>
    </source>
</evidence>
<evidence type="ECO:0000256" key="2">
    <source>
        <dbReference type="ARBA" id="ARBA00022723"/>
    </source>
</evidence>
<evidence type="ECO:0000313" key="6">
    <source>
        <dbReference type="EMBL" id="KZV38261.1"/>
    </source>
</evidence>